<reference evidence="2" key="1">
    <citation type="journal article" date="2019" name="Int. J. Syst. Evol. Microbiol.">
        <title>The Global Catalogue of Microorganisms (GCM) 10K type strain sequencing project: providing services to taxonomists for standard genome sequencing and annotation.</title>
        <authorList>
            <consortium name="The Broad Institute Genomics Platform"/>
            <consortium name="The Broad Institute Genome Sequencing Center for Infectious Disease"/>
            <person name="Wu L."/>
            <person name="Ma J."/>
        </authorList>
    </citation>
    <scope>NUCLEOTIDE SEQUENCE [LARGE SCALE GENOMIC DNA]</scope>
    <source>
        <strain evidence="2">TISTR 2466</strain>
    </source>
</reference>
<gene>
    <name evidence="1" type="ORF">ACFSUE_17220</name>
</gene>
<organism evidence="1 2">
    <name type="scientific">Sporolactobacillus shoreicorticis</name>
    <dbReference type="NCBI Taxonomy" id="1923877"/>
    <lineage>
        <taxon>Bacteria</taxon>
        <taxon>Bacillati</taxon>
        <taxon>Bacillota</taxon>
        <taxon>Bacilli</taxon>
        <taxon>Bacillales</taxon>
        <taxon>Sporolactobacillaceae</taxon>
        <taxon>Sporolactobacillus</taxon>
    </lineage>
</organism>
<dbReference type="EMBL" id="JBHUMQ010000042">
    <property type="protein sequence ID" value="MFD2695348.1"/>
    <property type="molecule type" value="Genomic_DNA"/>
</dbReference>
<proteinExistence type="predicted"/>
<keyword evidence="2" id="KW-1185">Reference proteome</keyword>
<dbReference type="Proteomes" id="UP001597399">
    <property type="component" value="Unassembled WGS sequence"/>
</dbReference>
<name>A0ABW5S7E1_9BACL</name>
<accession>A0ABW5S7E1</accession>
<protein>
    <submittedName>
        <fullName evidence="1">Uncharacterized protein</fullName>
    </submittedName>
</protein>
<evidence type="ECO:0000313" key="1">
    <source>
        <dbReference type="EMBL" id="MFD2695348.1"/>
    </source>
</evidence>
<evidence type="ECO:0000313" key="2">
    <source>
        <dbReference type="Proteomes" id="UP001597399"/>
    </source>
</evidence>
<dbReference type="RefSeq" id="WP_253062560.1">
    <property type="nucleotide sequence ID" value="NZ_JAMXWM010000014.1"/>
</dbReference>
<comment type="caution">
    <text evidence="1">The sequence shown here is derived from an EMBL/GenBank/DDBJ whole genome shotgun (WGS) entry which is preliminary data.</text>
</comment>
<sequence length="97" mass="11075">MIELMDLHQSMQNTISQIDAFIENWTFGTLIVEDNHAFLALEIGEVILLDHEQFEIEIRNGDEFMPVTLDQVLTSKTVEGWPLYAGLDARIRQRGAA</sequence>